<dbReference type="Gene3D" id="2.130.10.10">
    <property type="entry name" value="YVTN repeat-like/Quinoprotein amine dehydrogenase"/>
    <property type="match status" value="4"/>
</dbReference>
<feature type="region of interest" description="Disordered" evidence="3">
    <location>
        <begin position="963"/>
        <end position="1007"/>
    </location>
</feature>
<feature type="region of interest" description="Disordered" evidence="3">
    <location>
        <begin position="2386"/>
        <end position="2415"/>
    </location>
</feature>
<evidence type="ECO:0000259" key="4">
    <source>
        <dbReference type="Pfam" id="PF24782"/>
    </source>
</evidence>
<dbReference type="PROSITE" id="PS50082">
    <property type="entry name" value="WD_REPEATS_2"/>
    <property type="match status" value="3"/>
</dbReference>
<accession>A0ABK8FS41</accession>
<feature type="compositionally biased region" description="Polar residues" evidence="3">
    <location>
        <begin position="1067"/>
        <end position="1087"/>
    </location>
</feature>
<keyword evidence="1" id="KW-0853">WD repeat</keyword>
<feature type="compositionally biased region" description="Basic and acidic residues" evidence="3">
    <location>
        <begin position="1420"/>
        <end position="1430"/>
    </location>
</feature>
<feature type="region of interest" description="Disordered" evidence="3">
    <location>
        <begin position="1306"/>
        <end position="1346"/>
    </location>
</feature>
<dbReference type="EMBL" id="AAAB01008984">
    <property type="status" value="NOT_ANNOTATED_CDS"/>
    <property type="molecule type" value="Genomic_DNA"/>
</dbReference>
<feature type="repeat" description="WD" evidence="1">
    <location>
        <begin position="698"/>
        <end position="731"/>
    </location>
</feature>
<feature type="region of interest" description="Disordered" evidence="3">
    <location>
        <begin position="1856"/>
        <end position="1880"/>
    </location>
</feature>
<dbReference type="InterPro" id="IPR052779">
    <property type="entry name" value="WDR62"/>
</dbReference>
<name>A0ABK8FS41_ANOGA</name>
<dbReference type="PANTHER" id="PTHR45589:SF1">
    <property type="entry name" value="WD REPEAT DOMAIN 62, ISOFORM G"/>
    <property type="match status" value="1"/>
</dbReference>
<feature type="coiled-coil region" evidence="2">
    <location>
        <begin position="2075"/>
        <end position="2127"/>
    </location>
</feature>
<evidence type="ECO:0000256" key="2">
    <source>
        <dbReference type="SAM" id="Coils"/>
    </source>
</evidence>
<feature type="domain" description="MABP1/WDR62 second WD40" evidence="4">
    <location>
        <begin position="408"/>
        <end position="730"/>
    </location>
</feature>
<feature type="compositionally biased region" description="Polar residues" evidence="3">
    <location>
        <begin position="781"/>
        <end position="791"/>
    </location>
</feature>
<dbReference type="Pfam" id="PF24782">
    <property type="entry name" value="WD40_MABP1-WDR62_2nd"/>
    <property type="match status" value="1"/>
</dbReference>
<dbReference type="PROSITE" id="PS50294">
    <property type="entry name" value="WD_REPEATS_REGION"/>
    <property type="match status" value="1"/>
</dbReference>
<feature type="compositionally biased region" description="Gly residues" evidence="3">
    <location>
        <begin position="2348"/>
        <end position="2358"/>
    </location>
</feature>
<feature type="region of interest" description="Disordered" evidence="3">
    <location>
        <begin position="1390"/>
        <end position="1441"/>
    </location>
</feature>
<dbReference type="CDD" id="cd00200">
    <property type="entry name" value="WD40"/>
    <property type="match status" value="1"/>
</dbReference>
<keyword evidence="6" id="KW-1185">Reference proteome</keyword>
<dbReference type="InterPro" id="IPR015943">
    <property type="entry name" value="WD40/YVTN_repeat-like_dom_sf"/>
</dbReference>
<reference evidence="5" key="3">
    <citation type="submission" date="2025-05" db="UniProtKB">
        <authorList>
            <consortium name="EnsemblMetazoa"/>
        </authorList>
    </citation>
    <scope>IDENTIFICATION</scope>
    <source>
        <strain evidence="5">PEST</strain>
    </source>
</reference>
<feature type="compositionally biased region" description="Low complexity" evidence="3">
    <location>
        <begin position="2274"/>
        <end position="2295"/>
    </location>
</feature>
<reference evidence="5 6" key="2">
    <citation type="journal article" date="2004" name="Trends Parasitol.">
        <title>The Anopheles gambiae genome: an update.</title>
        <authorList>
            <person name="Mongin E."/>
            <person name="Louis C."/>
            <person name="Holt R.A."/>
            <person name="Birney E."/>
            <person name="Collins F.H."/>
        </authorList>
    </citation>
    <scope>NUCLEOTIDE SEQUENCE [LARGE SCALE GENOMIC DNA]</scope>
    <source>
        <strain evidence="5 6">PEST</strain>
    </source>
</reference>
<feature type="compositionally biased region" description="Low complexity" evidence="3">
    <location>
        <begin position="1032"/>
        <end position="1043"/>
    </location>
</feature>
<dbReference type="InterPro" id="IPR036322">
    <property type="entry name" value="WD40_repeat_dom_sf"/>
</dbReference>
<evidence type="ECO:0000256" key="3">
    <source>
        <dbReference type="SAM" id="MobiDB-lite"/>
    </source>
</evidence>
<feature type="region of interest" description="Disordered" evidence="3">
    <location>
        <begin position="2255"/>
        <end position="2306"/>
    </location>
</feature>
<feature type="compositionally biased region" description="Polar residues" evidence="3">
    <location>
        <begin position="910"/>
        <end position="923"/>
    </location>
</feature>
<dbReference type="PANTHER" id="PTHR45589">
    <property type="entry name" value="WD REPEAT DOMAIN 62, ISOFORM G"/>
    <property type="match status" value="1"/>
</dbReference>
<feature type="compositionally biased region" description="Basic residues" evidence="3">
    <location>
        <begin position="1864"/>
        <end position="1879"/>
    </location>
</feature>
<feature type="compositionally biased region" description="Low complexity" evidence="3">
    <location>
        <begin position="825"/>
        <end position="838"/>
    </location>
</feature>
<feature type="compositionally biased region" description="Low complexity" evidence="3">
    <location>
        <begin position="2396"/>
        <end position="2409"/>
    </location>
</feature>
<feature type="region of interest" description="Disordered" evidence="3">
    <location>
        <begin position="2445"/>
        <end position="2467"/>
    </location>
</feature>
<dbReference type="SUPFAM" id="SSF50978">
    <property type="entry name" value="WD40 repeat-like"/>
    <property type="match status" value="2"/>
</dbReference>
<dbReference type="InterPro" id="IPR056162">
    <property type="entry name" value="WD40_MABP1-WDR62_2nd"/>
</dbReference>
<feature type="compositionally biased region" description="Acidic residues" evidence="3">
    <location>
        <begin position="1431"/>
        <end position="1441"/>
    </location>
</feature>
<dbReference type="EnsemblMetazoa" id="AGAP009285.R788">
    <property type="protein sequence ID" value="AGAP009285.P788"/>
    <property type="gene ID" value="AGAP009285"/>
</dbReference>
<evidence type="ECO:0000256" key="1">
    <source>
        <dbReference type="PROSITE-ProRule" id="PRU00221"/>
    </source>
</evidence>
<proteinExistence type="predicted"/>
<evidence type="ECO:0000313" key="6">
    <source>
        <dbReference type="Proteomes" id="UP000007062"/>
    </source>
</evidence>
<keyword evidence="2" id="KW-0175">Coiled coil</keyword>
<feature type="compositionally biased region" description="Low complexity" evidence="3">
    <location>
        <begin position="2453"/>
        <end position="2465"/>
    </location>
</feature>
<feature type="compositionally biased region" description="Polar residues" evidence="3">
    <location>
        <begin position="887"/>
        <end position="898"/>
    </location>
</feature>
<dbReference type="InterPro" id="IPR001680">
    <property type="entry name" value="WD40_rpt"/>
</dbReference>
<dbReference type="SMART" id="SM00320">
    <property type="entry name" value="WD40"/>
    <property type="match status" value="10"/>
</dbReference>
<feature type="region of interest" description="Disordered" evidence="3">
    <location>
        <begin position="772"/>
        <end position="924"/>
    </location>
</feature>
<evidence type="ECO:0000313" key="5">
    <source>
        <dbReference type="EnsemblMetazoa" id="AGAP009285.P788"/>
    </source>
</evidence>
<organism evidence="5 6">
    <name type="scientific">Anopheles gambiae</name>
    <name type="common">African malaria mosquito</name>
    <dbReference type="NCBI Taxonomy" id="7165"/>
    <lineage>
        <taxon>Eukaryota</taxon>
        <taxon>Metazoa</taxon>
        <taxon>Ecdysozoa</taxon>
        <taxon>Arthropoda</taxon>
        <taxon>Hexapoda</taxon>
        <taxon>Insecta</taxon>
        <taxon>Pterygota</taxon>
        <taxon>Neoptera</taxon>
        <taxon>Endopterygota</taxon>
        <taxon>Diptera</taxon>
        <taxon>Nematocera</taxon>
        <taxon>Culicoidea</taxon>
        <taxon>Culicidae</taxon>
        <taxon>Anophelinae</taxon>
        <taxon>Anopheles</taxon>
    </lineage>
</organism>
<dbReference type="Pfam" id="PF00400">
    <property type="entry name" value="WD40"/>
    <property type="match status" value="3"/>
</dbReference>
<dbReference type="Proteomes" id="UP000007062">
    <property type="component" value="Chromosome 3R"/>
</dbReference>
<feature type="region of interest" description="Disordered" evidence="3">
    <location>
        <begin position="2320"/>
        <end position="2360"/>
    </location>
</feature>
<protein>
    <recommendedName>
        <fullName evidence="4">MABP1/WDR62 second WD40 domain-containing protein</fullName>
    </recommendedName>
</protein>
<feature type="repeat" description="WD" evidence="1">
    <location>
        <begin position="485"/>
        <end position="519"/>
    </location>
</feature>
<reference evidence="5 6" key="1">
    <citation type="journal article" date="2002" name="Science">
        <title>The genome sequence of the malaria mosquito Anopheles gambiae.</title>
        <authorList>
            <person name="Holt R.A."/>
            <person name="Subramanian G.M."/>
            <person name="Halpern A."/>
            <person name="Sutton G.G."/>
            <person name="Charlab R."/>
            <person name="Nusskern D.R."/>
            <person name="Wincker P."/>
            <person name="Clark A.G."/>
            <person name="Ribeiro J.M."/>
            <person name="Wides R."/>
            <person name="Salzberg S.L."/>
            <person name="Loftus B."/>
            <person name="Yandell M."/>
            <person name="Majoros W.H."/>
            <person name="Rusch D.B."/>
            <person name="Lai Z."/>
            <person name="Kraft C.L."/>
            <person name="Abril J.F."/>
            <person name="Anthouard V."/>
            <person name="Arensburger P."/>
            <person name="Atkinson P.W."/>
            <person name="Baden H."/>
            <person name="de Berardinis V."/>
            <person name="Baldwin D."/>
            <person name="Benes V."/>
            <person name="Biedler J."/>
            <person name="Blass C."/>
            <person name="Bolanos R."/>
            <person name="Boscus D."/>
            <person name="Barnstead M."/>
            <person name="Cai S."/>
            <person name="Center A."/>
            <person name="Chaturverdi K."/>
            <person name="Christophides G.K."/>
            <person name="Chrystal M.A."/>
            <person name="Clamp M."/>
            <person name="Cravchik A."/>
            <person name="Curwen V."/>
            <person name="Dana A."/>
            <person name="Delcher A."/>
            <person name="Dew I."/>
            <person name="Evans C.A."/>
            <person name="Flanigan M."/>
            <person name="Grundschober-Freimoser A."/>
            <person name="Friedli L."/>
            <person name="Gu Z."/>
            <person name="Guan P."/>
            <person name="Guigo R."/>
            <person name="Hillenmeyer M.E."/>
            <person name="Hladun S.L."/>
            <person name="Hogan J.R."/>
            <person name="Hong Y.S."/>
            <person name="Hoover J."/>
            <person name="Jaillon O."/>
            <person name="Ke Z."/>
            <person name="Kodira C."/>
            <person name="Kokoza E."/>
            <person name="Koutsos A."/>
            <person name="Letunic I."/>
            <person name="Levitsky A."/>
            <person name="Liang Y."/>
            <person name="Lin J.J."/>
            <person name="Lobo N.F."/>
            <person name="Lopez J.R."/>
            <person name="Malek J.A."/>
            <person name="McIntosh T.C."/>
            <person name="Meister S."/>
            <person name="Miller J."/>
            <person name="Mobarry C."/>
            <person name="Mongin E."/>
            <person name="Murphy S.D."/>
            <person name="O'Brochta D.A."/>
            <person name="Pfannkoch C."/>
            <person name="Qi R."/>
            <person name="Regier M.A."/>
            <person name="Remington K."/>
            <person name="Shao H."/>
            <person name="Sharakhova M.V."/>
            <person name="Sitter C.D."/>
            <person name="Shetty J."/>
            <person name="Smith T.J."/>
            <person name="Strong R."/>
            <person name="Sun J."/>
            <person name="Thomasova D."/>
            <person name="Ton L.Q."/>
            <person name="Topalis P."/>
            <person name="Tu Z."/>
            <person name="Unger M.F."/>
            <person name="Walenz B."/>
            <person name="Wang A."/>
            <person name="Wang J."/>
            <person name="Wang M."/>
            <person name="Wang X."/>
            <person name="Woodford K.J."/>
            <person name="Wortman J.R."/>
            <person name="Wu M."/>
            <person name="Yao A."/>
            <person name="Zdobnov E.M."/>
            <person name="Zhang H."/>
            <person name="Zhao Q."/>
            <person name="Zhao S."/>
            <person name="Zhu S.C."/>
            <person name="Zhimulev I."/>
            <person name="Coluzzi M."/>
            <person name="della Torre A."/>
            <person name="Roth C.W."/>
            <person name="Louis C."/>
            <person name="Kalush F."/>
            <person name="Mural R.J."/>
            <person name="Myers E.W."/>
            <person name="Adams M.D."/>
            <person name="Smith H.O."/>
            <person name="Broder S."/>
            <person name="Gardner M.J."/>
            <person name="Fraser C.M."/>
            <person name="Birney E."/>
            <person name="Bork P."/>
            <person name="Brey P.T."/>
            <person name="Venter J.C."/>
            <person name="Weissenbach J."/>
            <person name="Kafatos F.C."/>
            <person name="Collins F.H."/>
            <person name="Hoffman S.L."/>
        </authorList>
    </citation>
    <scope>NUCLEOTIDE SEQUENCE [LARGE SCALE GENOMIC DNA]</scope>
    <source>
        <strain evidence="5 6">PEST</strain>
    </source>
</reference>
<feature type="compositionally biased region" description="Basic and acidic residues" evidence="3">
    <location>
        <begin position="1328"/>
        <end position="1344"/>
    </location>
</feature>
<feature type="repeat" description="WD" evidence="1">
    <location>
        <begin position="418"/>
        <end position="440"/>
    </location>
</feature>
<feature type="region of interest" description="Disordered" evidence="3">
    <location>
        <begin position="1032"/>
        <end position="1116"/>
    </location>
</feature>
<sequence>MNEVVIRAPSLKRGKNYEGLNNRIKLKKILGLTVCSSAGLDVSSTTGVLAYPAGCTVVLFNSKKLSQNFLLNTTKKAITAVAYSECGRYLATGECGHNPSIKVWELDASGGPGGGGAIENGTAGSIVAEFSGHKYAVSCVAFSPTGKYLVSVGSQHDNIVNVFDWKANLKIASNKVTAKVVAVSFSEDGNYFVTVGNRHVKYWYLEGSRKYKEPIPLMGRSAILGELRNNDFCAVACGKGEMAESTYAITRNGHLVEFNARRLLDKWVMCRTNAANCMVASTKYILVGCAEAIVRVFNAETLEYITTLPRTHFLGVDVAQGVHINHMMAVPQNAKYPDTIAIVYDEARSKVTCVYNDHSLYIWDLRDIRRVGKSQSFLYHSACIWGVETVPFSYQQQLRQHNGGAANGAGDTLPSDCFMTCSSDDTIRVWDVDSCETNEVYRKNIYSKELLKVLYIDDELNFIKDTDNPIHSTEKNSSYDGRNGVRCIKISPDSRQLATGDRSGNIRIYNLSNLKLITTIEAHDSEVLCLEYTNEKIERRLLASASRDRLIHIFDCEANYRILQTLDDHSSSITSVRFIGAGKQFQMVSCGADKSIIFRHFQNNVFLRGNNCSGKNTLYDMEVDSNSKHILTACQDRNIRVYSTQNAKHTKTFKGSHSDEGSLIKVSLDLSGIYIATSCTDKTLSVYDYYSNECMARMYGHSELVTGLKFTNDCKYLISASGDGCVFIWQVPHDMIVTMQARLSQQALRSGLQPIPRTLQPTNPFTDAILNHPQPTPPAPSSVSEFGSPPNSAFLVDDAPGTPGYRFSDVGQLPQWAKRKPSEDLQSSSPVLGSSPSQTGANFGGLAPKPRGRWGQKGVGGQLEDPFDLRNIVESSPLGTTFVGGDSRQQPTTPQHSATAAPGQPIHPPATNTPTSGYNSSGSKDVYSNAYLSEDSSIDSGRENRRPDLSSFLHKKITETKALNSLNSESNTEHDGDVEDISDGERTSSDHGMVYYPSAAPSTPTDFKINEIDTNELRKSIRRQKLEKQGLSLAAQFQSAASGTGTGTSDDEDEGSTPSGDNADRSLASTLGGSSESIPQQTSSTFLQAVLDGPGSLSDRERSQARKSMSAKHNNDAKITTSISKSFANNKKEELMKVINEAKAKLENGIMFHNKREIKPPLNYAQFKVGYRSGLRASHSISDLSHSMNMSGASPNRTQRIEVDSNLGPRMYHPSVPGTGAAGAAGPYGGAPGMHPHSSNFLHSAAPRSKLAQNCMLMNQIQQELPPYPRDVGIYEPGPAQRPDKLDLVELPPVPADKLRKHPGILKNYKSCPVSPVHEEQEWSSPSNHDESSHNQQKTLDRTGRQMRHSMYYEDAKTILSMIHSDTEKMIREITSKYGDLDDIQPTAKVKEEGEETVPPPPPSTVAKPGSKPPDTKASTAREHHEHGFLSEDEPNFSSDSLEDCSLDLDLERQGLPVPARKKQTCAKHHPAKRTPLTLPKRSVSDYFIYDQAPQGPSEIPYRNVSLSDILDDEEAIRQAENRFLETQRHSSASFFLGQQYPTRKSQESILSDEYGSGGVSFCNSMESILSDDSECKSAPLEVLFGRIRRDHHGQAGHGHGAGRNASGNFEYKLEGLGCATSKSYGSSPNAGCGFDYYMQGNYFHATTATDSSYFGMVQDSLEYGGHERRVRQGAPGMPTSMSYPRFLPSLAASAAAPLSSGREELLFNETFEEGEDFIPSLTSKAAQYGGATVKSLSKDFANQRKQMNSNPLYNCNDGSGVAAAAAAVGAGNGDLFIRKTVNATNQHQITRSDIFGTESSVYVMKKSCSFEIEMGGRRIARNSKKFEQNLQRFEQERKQSNERFLHQQFGGKLEMDYVPHKPPVAHRRSASMKGRGRVRSKEKFNTIIGQMSNSPGQCDEPAMIGGKLRDFVNRDFVMPNKPSSSEVMSVSVGGAPRRCDIGEEKSFEVYVAEKGVSEDDNMDSLELLSKAKSAACVRKENSTDSLDAPGAVEGVTEIGVEALEEGMDAAPEDEDVNAAVDALAAEEALELPRKSLTQGATSELEKLIDRGLLTSGEYNRFLDIEKKIDIVNKLVELEERKLEQERTAKEHRMRPFNCDPRQKGYVKSLTENFDRLAKDAQEELENEKSWHLAKARMKRNFSLPDVLDFGADCCCRHAGKCCERRGDGEEDDDDEADECVCCGDGCNAYKQKDEEELSEKDENSMAAAVAAVAAAVAAIGMSHSDEGGNPRSLISAQDSESSIRRACSLSDLSMGKGYKSPNQSTAGSGQYKPSVSNRNTSTPTRNTPKRSTSSVGKGGASLSTGMGVRSISVGMLNQASDSEAEPAGTRGGLLKPTISSQNKINGTGNGTGPGSGGKYINPRSAAGIINRRKGLQNAYSSVNISTAGQDESSSEESPTSTVSTVPAKPAVPPRPRSIAFEHKRIANASQLNVKKTVTVGGTTTIPADATTNGGSNNNGSSNNGAMLPVKDADLDNADLTNQLCTNIINQLVQTTSTVIQLHQRLKSSDEASINGRNNSLMLKELENAVIMTQNMLTKVTNRNHNDGINNNSMSNNTNNQIMYEKCVDMLNQVQKHVNNNG</sequence>